<comment type="caution">
    <text evidence="3">The sequence shown here is derived from an EMBL/GenBank/DDBJ whole genome shotgun (WGS) entry which is preliminary data.</text>
</comment>
<dbReference type="OrthoDB" id="3023484at2759"/>
<dbReference type="Pfam" id="PF20231">
    <property type="entry name" value="DUF6589"/>
    <property type="match status" value="1"/>
</dbReference>
<name>A0A4Q2DGX0_9AGAR</name>
<reference evidence="3 4" key="1">
    <citation type="submission" date="2019-01" db="EMBL/GenBank/DDBJ databases">
        <title>Draft genome sequence of Psathyrella aberdarensis IHI B618.</title>
        <authorList>
            <person name="Buettner E."/>
            <person name="Kellner H."/>
        </authorList>
    </citation>
    <scope>NUCLEOTIDE SEQUENCE [LARGE SCALE GENOMIC DNA]</scope>
    <source>
        <strain evidence="3 4">IHI B618</strain>
    </source>
</reference>
<feature type="domain" description="DUF6589" evidence="2">
    <location>
        <begin position="396"/>
        <end position="803"/>
    </location>
</feature>
<accession>A0A4Q2DGX0</accession>
<evidence type="ECO:0000313" key="3">
    <source>
        <dbReference type="EMBL" id="RXW19120.1"/>
    </source>
</evidence>
<keyword evidence="4" id="KW-1185">Reference proteome</keyword>
<evidence type="ECO:0000259" key="2">
    <source>
        <dbReference type="Pfam" id="PF20231"/>
    </source>
</evidence>
<dbReference type="AlphaFoldDB" id="A0A4Q2DGX0"/>
<dbReference type="Proteomes" id="UP000290288">
    <property type="component" value="Unassembled WGS sequence"/>
</dbReference>
<protein>
    <recommendedName>
        <fullName evidence="2">DUF6589 domain-containing protein</fullName>
    </recommendedName>
</protein>
<feature type="compositionally biased region" description="Low complexity" evidence="1">
    <location>
        <begin position="26"/>
        <end position="39"/>
    </location>
</feature>
<evidence type="ECO:0000256" key="1">
    <source>
        <dbReference type="SAM" id="MobiDB-lite"/>
    </source>
</evidence>
<dbReference type="InterPro" id="IPR046496">
    <property type="entry name" value="DUF6589"/>
</dbReference>
<dbReference type="EMBL" id="SDEE01000219">
    <property type="protein sequence ID" value="RXW19120.1"/>
    <property type="molecule type" value="Genomic_DNA"/>
</dbReference>
<gene>
    <name evidence="3" type="ORF">EST38_g6735</name>
</gene>
<dbReference type="STRING" id="2316362.A0A4Q2DGX0"/>
<evidence type="ECO:0000313" key="4">
    <source>
        <dbReference type="Proteomes" id="UP000290288"/>
    </source>
</evidence>
<feature type="region of interest" description="Disordered" evidence="1">
    <location>
        <begin position="18"/>
        <end position="40"/>
    </location>
</feature>
<proteinExistence type="predicted"/>
<sequence>MNSYNTRRWEAGLSFGDDFDESEAISSPAQYSSPCSSYPELPSSDTDGILFGDLPDLPEDLEGDFEYMEPRSARTRSSPMSLEHKTWLALQWISSIPHFSFSTFIVTMFRTDSPVVTAYSNKFLVEKSHIPVMELWLNGKGDEEPKKVKTTVKEGRAATTDWVISSAATVCAREAGFMTDKASDGPFSKNAAALRVSATAVSVKTVQGFRLADLQEVYDQTLPHLQKILKGVIAKDKKTIKPGSRNPDQGRTLVNSVLLNLRSRRTNYHASMNSLLMWDNRVPKRCVIALNRLGVTASYPFQCRAVLSLGEDSIAQARAGANDPSKIKVFPYDNFNWVKKAHEASALHGSVQHDQVSALLVIAPPVGEGTEGLTAQQIMSVDSLKATEGRRHELPPQKALADILPSLEDHQEFRRNAILHVAQMLAEELSSLSTFGSEIPVFTDPKAIPTHKTEEYYLPTFDQEQGSIRGNMAVLEHYFTKVLQIPKSTFETTMHTVLGDRLTTARDRAAQDQRVVDLSEHRFDHLSSFGMISSLMHYCLNYIQAIGGVFWGTTASSDPLSLANLCDQLPNRNNIQLQKVDYYGWLRFLDVVLRSLALKGSATLLGASSHHELEKQLQSDITTVEALLQHSAAIVDSFMAQSTSRLEATGIKSVPGNTICSNAVQLFYTLMLLREMQSAIKLGHTGRVIRMLKSWLPIFYAAKSYNYANETMELLHNLEHNWPKPMASVNANAMLVNPRGHQGDWKPTDIRVEHLNDRVKEHAHGSNASPSLLEKITPAMGHIQDFTDRLFEELNVEAQNQKHTHVSQHQDVKLLLAYFMKHNVFCFDRDQASSGKFFDLFVEGLRRLSGPTGGHAKHLARHALRLRIRHREDVAATIAQSQELQRHPDAFQELEIAKDASFELREGQLVEDISRSDLRDIVWIGMGYTEGDDEDIDC</sequence>
<organism evidence="3 4">
    <name type="scientific">Candolleomyces aberdarensis</name>
    <dbReference type="NCBI Taxonomy" id="2316362"/>
    <lineage>
        <taxon>Eukaryota</taxon>
        <taxon>Fungi</taxon>
        <taxon>Dikarya</taxon>
        <taxon>Basidiomycota</taxon>
        <taxon>Agaricomycotina</taxon>
        <taxon>Agaricomycetes</taxon>
        <taxon>Agaricomycetidae</taxon>
        <taxon>Agaricales</taxon>
        <taxon>Agaricineae</taxon>
        <taxon>Psathyrellaceae</taxon>
        <taxon>Candolleomyces</taxon>
    </lineage>
</organism>